<feature type="transmembrane region" description="Helical" evidence="8">
    <location>
        <begin position="69"/>
        <end position="92"/>
    </location>
</feature>
<comment type="similarity">
    <text evidence="2">Belongs to the amino acid-polyamine-organocation (APC) superfamily. Spore germination protein (SGP) (TC 2.A.3.9) family.</text>
</comment>
<keyword evidence="7 8" id="KW-0472">Membrane</keyword>
<evidence type="ECO:0000256" key="3">
    <source>
        <dbReference type="ARBA" id="ARBA00022448"/>
    </source>
</evidence>
<evidence type="ECO:0000313" key="9">
    <source>
        <dbReference type="EMBL" id="KZE69396.1"/>
    </source>
</evidence>
<protein>
    <submittedName>
        <fullName evidence="9">Uncharacterized protein</fullName>
    </submittedName>
</protein>
<dbReference type="PANTHER" id="PTHR34975">
    <property type="entry name" value="SPORE GERMINATION PROTEIN A2"/>
    <property type="match status" value="1"/>
</dbReference>
<feature type="transmembrane region" description="Helical" evidence="8">
    <location>
        <begin position="184"/>
        <end position="206"/>
    </location>
</feature>
<feature type="transmembrane region" description="Helical" evidence="8">
    <location>
        <begin position="12"/>
        <end position="30"/>
    </location>
</feature>
<evidence type="ECO:0000256" key="5">
    <source>
        <dbReference type="ARBA" id="ARBA00022692"/>
    </source>
</evidence>
<dbReference type="InterPro" id="IPR004761">
    <property type="entry name" value="Spore_GerAB"/>
</dbReference>
<feature type="transmembrane region" description="Helical" evidence="8">
    <location>
        <begin position="104"/>
        <end position="130"/>
    </location>
</feature>
<dbReference type="GO" id="GO:0009847">
    <property type="term" value="P:spore germination"/>
    <property type="evidence" value="ECO:0007669"/>
    <property type="project" value="InterPro"/>
</dbReference>
<feature type="transmembrane region" description="Helical" evidence="8">
    <location>
        <begin position="308"/>
        <end position="328"/>
    </location>
</feature>
<keyword evidence="4" id="KW-0309">Germination</keyword>
<evidence type="ECO:0000256" key="6">
    <source>
        <dbReference type="ARBA" id="ARBA00022989"/>
    </source>
</evidence>
<keyword evidence="3" id="KW-0813">Transport</keyword>
<feature type="transmembrane region" description="Helical" evidence="8">
    <location>
        <begin position="271"/>
        <end position="296"/>
    </location>
</feature>
<organism evidence="9 10">
    <name type="scientific">Fictibacillus phosphorivorans</name>
    <dbReference type="NCBI Taxonomy" id="1221500"/>
    <lineage>
        <taxon>Bacteria</taxon>
        <taxon>Bacillati</taxon>
        <taxon>Bacillota</taxon>
        <taxon>Bacilli</taxon>
        <taxon>Bacillales</taxon>
        <taxon>Fictibacillaceae</taxon>
        <taxon>Fictibacillus</taxon>
    </lineage>
</organism>
<evidence type="ECO:0000256" key="1">
    <source>
        <dbReference type="ARBA" id="ARBA00004141"/>
    </source>
</evidence>
<comment type="caution">
    <text evidence="9">The sequence shown here is derived from an EMBL/GenBank/DDBJ whole genome shotgun (WGS) entry which is preliminary data.</text>
</comment>
<keyword evidence="10" id="KW-1185">Reference proteome</keyword>
<gene>
    <name evidence="9" type="ORF">AWM68_03775</name>
</gene>
<evidence type="ECO:0000256" key="7">
    <source>
        <dbReference type="ARBA" id="ARBA00023136"/>
    </source>
</evidence>
<reference evidence="10" key="1">
    <citation type="submission" date="2016-01" db="EMBL/GenBank/DDBJ databases">
        <title>Draft genome of Chromobacterium sp. F49.</title>
        <authorList>
            <person name="Hong K.W."/>
        </authorList>
    </citation>
    <scope>NUCLEOTIDE SEQUENCE [LARGE SCALE GENOMIC DNA]</scope>
    <source>
        <strain evidence="10">P7IIIA</strain>
    </source>
</reference>
<dbReference type="PANTHER" id="PTHR34975:SF2">
    <property type="entry name" value="SPORE GERMINATION PROTEIN A2"/>
    <property type="match status" value="1"/>
</dbReference>
<feature type="transmembrane region" description="Helical" evidence="8">
    <location>
        <begin position="340"/>
        <end position="360"/>
    </location>
</feature>
<name>A0A161RXA4_9BACL</name>
<evidence type="ECO:0000313" key="10">
    <source>
        <dbReference type="Proteomes" id="UP000076567"/>
    </source>
</evidence>
<dbReference type="Proteomes" id="UP000076567">
    <property type="component" value="Unassembled WGS sequence"/>
</dbReference>
<dbReference type="RefSeq" id="WP_066237010.1">
    <property type="nucleotide sequence ID" value="NZ_LRFC01000001.1"/>
</dbReference>
<feature type="transmembrane region" description="Helical" evidence="8">
    <location>
        <begin position="218"/>
        <end position="251"/>
    </location>
</feature>
<proteinExistence type="inferred from homology"/>
<accession>A0A161RXA4</accession>
<dbReference type="AlphaFoldDB" id="A0A161RXA4"/>
<feature type="transmembrane region" description="Helical" evidence="8">
    <location>
        <begin position="36"/>
        <end position="57"/>
    </location>
</feature>
<keyword evidence="5 8" id="KW-0812">Transmembrane</keyword>
<feature type="transmembrane region" description="Helical" evidence="8">
    <location>
        <begin position="142"/>
        <end position="164"/>
    </location>
</feature>
<sequence>MKTYKIDIQQYFIIIVLFELGSAILVGLGMDAGRDAWFAILLGMLCGMVLFLGYFFLYNQFPEMSLTQYLQVLFGKYVGKALGFCYLMYFMYLATRVLRDFGSLLLSAVFVQTPIIVVNTLMIATIVYVLKLGFEVLVRTGEIIFSLVVLLGVSLTILVLSADLMEYNYLLPILGKGFIPVLKAAFPVTPTFPFGEMVVFTMLFPYLKTKKKSKALTVGLVAMGISGIILSATVAMDIAILGGHVATHVYFPLLAAVSKINLGEFIQRLDALVVFTLIIGGFFKISVFFYVAVKAAQDVFGVKEEKKLIGPIGIVLILSSIMIAANYVEHITEGLNVVPHYIHIPFQVVLPVLFILVFLVRRKKLKHFASSPSTSTK</sequence>
<evidence type="ECO:0000256" key="4">
    <source>
        <dbReference type="ARBA" id="ARBA00022544"/>
    </source>
</evidence>
<evidence type="ECO:0000256" key="8">
    <source>
        <dbReference type="SAM" id="Phobius"/>
    </source>
</evidence>
<comment type="subcellular location">
    <subcellularLocation>
        <location evidence="1">Membrane</location>
        <topology evidence="1">Multi-pass membrane protein</topology>
    </subcellularLocation>
</comment>
<evidence type="ECO:0000256" key="2">
    <source>
        <dbReference type="ARBA" id="ARBA00007998"/>
    </source>
</evidence>
<dbReference type="EMBL" id="LRFC01000001">
    <property type="protein sequence ID" value="KZE69396.1"/>
    <property type="molecule type" value="Genomic_DNA"/>
</dbReference>
<dbReference type="NCBIfam" id="TIGR00912">
    <property type="entry name" value="2A0309"/>
    <property type="match status" value="1"/>
</dbReference>
<keyword evidence="6 8" id="KW-1133">Transmembrane helix</keyword>
<dbReference type="OrthoDB" id="1891864at2"/>
<dbReference type="GO" id="GO:0016020">
    <property type="term" value="C:membrane"/>
    <property type="evidence" value="ECO:0007669"/>
    <property type="project" value="UniProtKB-SubCell"/>
</dbReference>
<dbReference type="Pfam" id="PF03845">
    <property type="entry name" value="Spore_permease"/>
    <property type="match status" value="1"/>
</dbReference>